<dbReference type="PANTHER" id="PTHR23513">
    <property type="entry name" value="INTEGRAL MEMBRANE EFFLUX PROTEIN-RELATED"/>
    <property type="match status" value="1"/>
</dbReference>
<gene>
    <name evidence="9" type="ORF">JOM49_001199</name>
</gene>
<proteinExistence type="predicted"/>
<keyword evidence="4 7" id="KW-0812">Transmembrane</keyword>
<keyword evidence="3" id="KW-1003">Cell membrane</keyword>
<evidence type="ECO:0000256" key="3">
    <source>
        <dbReference type="ARBA" id="ARBA00022475"/>
    </source>
</evidence>
<protein>
    <submittedName>
        <fullName evidence="9">MFS family arabinose efflux permease</fullName>
    </submittedName>
</protein>
<keyword evidence="10" id="KW-1185">Reference proteome</keyword>
<dbReference type="InterPro" id="IPR010290">
    <property type="entry name" value="TM_effector"/>
</dbReference>
<dbReference type="Proteomes" id="UP000741013">
    <property type="component" value="Unassembled WGS sequence"/>
</dbReference>
<feature type="transmembrane region" description="Helical" evidence="7">
    <location>
        <begin position="41"/>
        <end position="64"/>
    </location>
</feature>
<keyword evidence="5 7" id="KW-1133">Transmembrane helix</keyword>
<feature type="transmembrane region" description="Helical" evidence="7">
    <location>
        <begin position="84"/>
        <end position="108"/>
    </location>
</feature>
<feature type="transmembrane region" description="Helical" evidence="7">
    <location>
        <begin position="247"/>
        <end position="269"/>
    </location>
</feature>
<dbReference type="EMBL" id="JAGGMS010000001">
    <property type="protein sequence ID" value="MBP2179673.1"/>
    <property type="molecule type" value="Genomic_DNA"/>
</dbReference>
<name>A0ABS4PJS0_9PSEU</name>
<dbReference type="CDD" id="cd06173">
    <property type="entry name" value="MFS_MefA_like"/>
    <property type="match status" value="1"/>
</dbReference>
<dbReference type="PROSITE" id="PS50850">
    <property type="entry name" value="MFS"/>
    <property type="match status" value="1"/>
</dbReference>
<feature type="transmembrane region" description="Helical" evidence="7">
    <location>
        <begin position="305"/>
        <end position="323"/>
    </location>
</feature>
<evidence type="ECO:0000256" key="1">
    <source>
        <dbReference type="ARBA" id="ARBA00004651"/>
    </source>
</evidence>
<evidence type="ECO:0000256" key="7">
    <source>
        <dbReference type="SAM" id="Phobius"/>
    </source>
</evidence>
<feature type="transmembrane region" description="Helical" evidence="7">
    <location>
        <begin position="154"/>
        <end position="182"/>
    </location>
</feature>
<keyword evidence="2" id="KW-0813">Transport</keyword>
<feature type="transmembrane region" description="Helical" evidence="7">
    <location>
        <begin position="281"/>
        <end position="299"/>
    </location>
</feature>
<feature type="domain" description="Major facilitator superfamily (MFS) profile" evidence="8">
    <location>
        <begin position="1"/>
        <end position="394"/>
    </location>
</feature>
<evidence type="ECO:0000313" key="9">
    <source>
        <dbReference type="EMBL" id="MBP2179673.1"/>
    </source>
</evidence>
<evidence type="ECO:0000256" key="2">
    <source>
        <dbReference type="ARBA" id="ARBA00022448"/>
    </source>
</evidence>
<dbReference type="Gene3D" id="1.20.1250.20">
    <property type="entry name" value="MFS general substrate transporter like domains"/>
    <property type="match status" value="1"/>
</dbReference>
<dbReference type="SUPFAM" id="SSF103473">
    <property type="entry name" value="MFS general substrate transporter"/>
    <property type="match status" value="1"/>
</dbReference>
<organism evidence="9 10">
    <name type="scientific">Amycolatopsis magusensis</name>
    <dbReference type="NCBI Taxonomy" id="882444"/>
    <lineage>
        <taxon>Bacteria</taxon>
        <taxon>Bacillati</taxon>
        <taxon>Actinomycetota</taxon>
        <taxon>Actinomycetes</taxon>
        <taxon>Pseudonocardiales</taxon>
        <taxon>Pseudonocardiaceae</taxon>
        <taxon>Amycolatopsis</taxon>
    </lineage>
</organism>
<evidence type="ECO:0000256" key="6">
    <source>
        <dbReference type="ARBA" id="ARBA00023136"/>
    </source>
</evidence>
<comment type="caution">
    <text evidence="9">The sequence shown here is derived from an EMBL/GenBank/DDBJ whole genome shotgun (WGS) entry which is preliminary data.</text>
</comment>
<feature type="transmembrane region" description="Helical" evidence="7">
    <location>
        <begin position="368"/>
        <end position="387"/>
    </location>
</feature>
<comment type="subcellular location">
    <subcellularLocation>
        <location evidence="1">Cell membrane</location>
        <topology evidence="1">Multi-pass membrane protein</topology>
    </subcellularLocation>
</comment>
<sequence>MKLGADFTRLFSANAATNIGDGVALAAGPLLVASLTSDPRLVAGAAFAQQLPWLLLSLVSGVFVDRLDRRKLIAAVNGFRALVIGGLALAVSTEVVTVWLIYLAFFLVGTAETLADNASSTIVPSLVPEPLLPRANARLTAVHMVANQFAAPPLGAALFALTAAVPFGLNAVMFVVAGLLVLGIKGGQRTVPVAQKRPIRTEITEGLRWLANHRVLRMLAVTICLMNVTLFAGFAIFVLWARERLGLGEIGFGLLLTATAVGGLLGTLIVSRLREHFSDSVLLRTGLIVETLTHVGLGLTREPWVAMATLVVFGMHGSIWGVISISWRQRVVPENLRGRVHSAYMLFSVGGAALGSLISGPVAKGFGITAPFWGSAVVMTIVTALAWRSLGRHLMKQATDAARAEAAPLP</sequence>
<feature type="transmembrane region" description="Helical" evidence="7">
    <location>
        <begin position="343"/>
        <end position="362"/>
    </location>
</feature>
<accession>A0ABS4PJS0</accession>
<feature type="transmembrane region" description="Helical" evidence="7">
    <location>
        <begin position="218"/>
        <end position="241"/>
    </location>
</feature>
<evidence type="ECO:0000259" key="8">
    <source>
        <dbReference type="PROSITE" id="PS50850"/>
    </source>
</evidence>
<dbReference type="InterPro" id="IPR020846">
    <property type="entry name" value="MFS_dom"/>
</dbReference>
<dbReference type="Pfam" id="PF05977">
    <property type="entry name" value="MFS_3"/>
    <property type="match status" value="1"/>
</dbReference>
<evidence type="ECO:0000256" key="4">
    <source>
        <dbReference type="ARBA" id="ARBA00022692"/>
    </source>
</evidence>
<dbReference type="InterPro" id="IPR036259">
    <property type="entry name" value="MFS_trans_sf"/>
</dbReference>
<evidence type="ECO:0000313" key="10">
    <source>
        <dbReference type="Proteomes" id="UP000741013"/>
    </source>
</evidence>
<keyword evidence="6 7" id="KW-0472">Membrane</keyword>
<reference evidence="9 10" key="1">
    <citation type="submission" date="2021-03" db="EMBL/GenBank/DDBJ databases">
        <title>Sequencing the genomes of 1000 actinobacteria strains.</title>
        <authorList>
            <person name="Klenk H.-P."/>
        </authorList>
    </citation>
    <scope>NUCLEOTIDE SEQUENCE [LARGE SCALE GENOMIC DNA]</scope>
    <source>
        <strain evidence="9 10">DSM 45510</strain>
    </source>
</reference>
<evidence type="ECO:0000256" key="5">
    <source>
        <dbReference type="ARBA" id="ARBA00022989"/>
    </source>
</evidence>
<dbReference type="RefSeq" id="WP_209663360.1">
    <property type="nucleotide sequence ID" value="NZ_JAGGMS010000001.1"/>
</dbReference>
<dbReference type="PANTHER" id="PTHR23513:SF6">
    <property type="entry name" value="MAJOR FACILITATOR SUPERFAMILY ASSOCIATED DOMAIN-CONTAINING PROTEIN"/>
    <property type="match status" value="1"/>
</dbReference>